<dbReference type="AlphaFoldDB" id="A0A3M0JR30"/>
<evidence type="ECO:0000256" key="1">
    <source>
        <dbReference type="SAM" id="MobiDB-lite"/>
    </source>
</evidence>
<dbReference type="EMBL" id="QRBI01000139">
    <property type="protein sequence ID" value="RMC01210.1"/>
    <property type="molecule type" value="Genomic_DNA"/>
</dbReference>
<proteinExistence type="predicted"/>
<organism evidence="2 3">
    <name type="scientific">Hirundo rustica rustica</name>
    <dbReference type="NCBI Taxonomy" id="333673"/>
    <lineage>
        <taxon>Eukaryota</taxon>
        <taxon>Metazoa</taxon>
        <taxon>Chordata</taxon>
        <taxon>Craniata</taxon>
        <taxon>Vertebrata</taxon>
        <taxon>Euteleostomi</taxon>
        <taxon>Archelosauria</taxon>
        <taxon>Archosauria</taxon>
        <taxon>Dinosauria</taxon>
        <taxon>Saurischia</taxon>
        <taxon>Theropoda</taxon>
        <taxon>Coelurosauria</taxon>
        <taxon>Aves</taxon>
        <taxon>Neognathae</taxon>
        <taxon>Neoaves</taxon>
        <taxon>Telluraves</taxon>
        <taxon>Australaves</taxon>
        <taxon>Passeriformes</taxon>
        <taxon>Sylvioidea</taxon>
        <taxon>Hirundinidae</taxon>
        <taxon>Hirundo</taxon>
    </lineage>
</organism>
<comment type="caution">
    <text evidence="2">The sequence shown here is derived from an EMBL/GenBank/DDBJ whole genome shotgun (WGS) entry which is preliminary data.</text>
</comment>
<reference evidence="2 3" key="1">
    <citation type="submission" date="2018-07" db="EMBL/GenBank/DDBJ databases">
        <title>A high quality draft genome assembly of the barn swallow (H. rustica rustica).</title>
        <authorList>
            <person name="Formenti G."/>
            <person name="Chiara M."/>
            <person name="Poveda L."/>
            <person name="Francoijs K.-J."/>
            <person name="Bonisoli-Alquati A."/>
            <person name="Canova L."/>
            <person name="Gianfranceschi L."/>
            <person name="Horner D.S."/>
            <person name="Saino N."/>
        </authorList>
    </citation>
    <scope>NUCLEOTIDE SEQUENCE [LARGE SCALE GENOMIC DNA]</scope>
    <source>
        <strain evidence="2">Chelidonia</strain>
        <tissue evidence="2">Blood</tissue>
    </source>
</reference>
<evidence type="ECO:0000313" key="2">
    <source>
        <dbReference type="EMBL" id="RMC01210.1"/>
    </source>
</evidence>
<sequence length="138" mass="14745">MYGKGKSNSSVPSDSQARENVGTEWIHVADRVCNCVINTGRFVESRSGDVGVQKHPTLPWDTAGKEALEMTLKGPTLLVSLVCDPMCHLCDYEMGNALSSLVPSPQSPVQNLLPSMSGSLKAQEQHHSITAPHSGGES</sequence>
<feature type="compositionally biased region" description="Polar residues" evidence="1">
    <location>
        <begin position="112"/>
        <end position="122"/>
    </location>
</feature>
<protein>
    <submittedName>
        <fullName evidence="2">Uncharacterized protein</fullName>
    </submittedName>
</protein>
<keyword evidence="3" id="KW-1185">Reference proteome</keyword>
<gene>
    <name evidence="2" type="ORF">DUI87_22159</name>
</gene>
<name>A0A3M0JR30_HIRRU</name>
<dbReference type="Proteomes" id="UP000269221">
    <property type="component" value="Unassembled WGS sequence"/>
</dbReference>
<accession>A0A3M0JR30</accession>
<evidence type="ECO:0000313" key="3">
    <source>
        <dbReference type="Proteomes" id="UP000269221"/>
    </source>
</evidence>
<feature type="region of interest" description="Disordered" evidence="1">
    <location>
        <begin position="102"/>
        <end position="138"/>
    </location>
</feature>